<reference evidence="3" key="1">
    <citation type="submission" date="2025-08" db="UniProtKB">
        <authorList>
            <consortium name="RefSeq"/>
        </authorList>
    </citation>
    <scope>IDENTIFICATION</scope>
</reference>
<evidence type="ECO:0000256" key="1">
    <source>
        <dbReference type="SAM" id="MobiDB-lite"/>
    </source>
</evidence>
<feature type="compositionally biased region" description="Polar residues" evidence="1">
    <location>
        <begin position="1140"/>
        <end position="1152"/>
    </location>
</feature>
<feature type="compositionally biased region" description="Basic and acidic residues" evidence="1">
    <location>
        <begin position="1339"/>
        <end position="1361"/>
    </location>
</feature>
<feature type="region of interest" description="Disordered" evidence="1">
    <location>
        <begin position="1020"/>
        <end position="1254"/>
    </location>
</feature>
<feature type="compositionally biased region" description="Basic and acidic residues" evidence="1">
    <location>
        <begin position="1272"/>
        <end position="1282"/>
    </location>
</feature>
<protein>
    <submittedName>
        <fullName evidence="3">Uncharacterized protein LOC106812361</fullName>
    </submittedName>
</protein>
<feature type="compositionally biased region" description="Basic and acidic residues" evidence="1">
    <location>
        <begin position="888"/>
        <end position="900"/>
    </location>
</feature>
<evidence type="ECO:0000313" key="3">
    <source>
        <dbReference type="RefSeq" id="XP_014671702.1"/>
    </source>
</evidence>
<feature type="region of interest" description="Disordered" evidence="1">
    <location>
        <begin position="966"/>
        <end position="1001"/>
    </location>
</feature>
<feature type="compositionally biased region" description="Basic and acidic residues" evidence="1">
    <location>
        <begin position="1098"/>
        <end position="1137"/>
    </location>
</feature>
<feature type="compositionally biased region" description="Polar residues" evidence="1">
    <location>
        <begin position="1239"/>
        <end position="1252"/>
    </location>
</feature>
<feature type="compositionally biased region" description="Gly residues" evidence="1">
    <location>
        <begin position="1413"/>
        <end position="1423"/>
    </location>
</feature>
<feature type="compositionally biased region" description="Basic and acidic residues" evidence="1">
    <location>
        <begin position="806"/>
        <end position="842"/>
    </location>
</feature>
<feature type="region of interest" description="Disordered" evidence="1">
    <location>
        <begin position="1"/>
        <end position="27"/>
    </location>
</feature>
<feature type="region of interest" description="Disordered" evidence="1">
    <location>
        <begin position="691"/>
        <end position="710"/>
    </location>
</feature>
<feature type="compositionally biased region" description="Basic residues" evidence="1">
    <location>
        <begin position="1384"/>
        <end position="1393"/>
    </location>
</feature>
<feature type="compositionally biased region" description="Polar residues" evidence="1">
    <location>
        <begin position="1206"/>
        <end position="1218"/>
    </location>
</feature>
<feature type="compositionally biased region" description="Polar residues" evidence="1">
    <location>
        <begin position="778"/>
        <end position="788"/>
    </location>
</feature>
<keyword evidence="2" id="KW-1185">Reference proteome</keyword>
<feature type="region of interest" description="Disordered" evidence="1">
    <location>
        <begin position="1270"/>
        <end position="1438"/>
    </location>
</feature>
<dbReference type="RefSeq" id="XP_014671702.1">
    <property type="nucleotide sequence ID" value="XM_014816216.1"/>
</dbReference>
<feature type="compositionally biased region" description="Polar residues" evidence="1">
    <location>
        <begin position="846"/>
        <end position="867"/>
    </location>
</feature>
<feature type="compositionally biased region" description="Polar residues" evidence="1">
    <location>
        <begin position="691"/>
        <end position="704"/>
    </location>
</feature>
<feature type="compositionally biased region" description="Low complexity" evidence="1">
    <location>
        <begin position="1367"/>
        <end position="1383"/>
    </location>
</feature>
<dbReference type="Proteomes" id="UP000695022">
    <property type="component" value="Unplaced"/>
</dbReference>
<sequence>MDSAVSTGERYLNQHLPAPPTGAQANQDAPSVEICVGFITAEIADSIEQQEQGQQHQRQQQQQQKQQQQQLRQFLSILERSHDLVSIQVPRLAEQASVVLHRTSHHPIEEIQHLLQLFVNALFALPGFSLLVFNEESRTLLRHVIPAADENHNSAAIDLMTSRGDDDARDHVNEPAITWSDDHREAALTIPAAARSSEEDDRSAAVGQAACGASATETHTWCVKSGVSLYDLAMTYAREAHLSTGAAENQPIAGASSLDDVIVTQLENVSDQQINNVNDQQMNNINDRQMSNVGDQQISNMSDQQMNNANDQQMNNMNDQQMNNVGDQQVNNVSDQQVNNVSDQQVNNVSDQQMNNVGDQQMNNESDQQMNNMVDQQMNNDGDQQINNVSDHDAHHVTEPHLDNATDTQLDHVMELHLDDMKSSQPDIVGDSLLDIVMESHLDTAGHTQLDTVTEFQQHSVIKSTHMQPMREHEQGEALTEHGAVEAAAGAACSTADHSIHTVPDSDATRGRSDRLVEGAHVSEKELAVTMAAVDARDRGTLMRQNQQEVTLDGRETPAVPLETGTSRRDDDSLKTNDYVVEPKDGGENKIQDDATFDNNKEKQNGGHELQQTTGSTAEQGELQPKTKPQIRRVLKTVITTKQEFLVVKKIQKKNKAPVEQASCDDKNSVEAKADHLHLDVKPSDKELERTNTVSDACNTASDDNTNRTKWNDVENSAETEISGENESVSSSLDVINASREGDSCDEANTCDQVEIDVDEVNKNQIISREHCNAGELTTTPRLATSDSDAGACPSSEATAAPPAHVETKHDEMGLERSDDKQQHTVDVRPTSDAHSQQHDVEAIMQVSTQQAEWHDSWTASPATDSSSIEKDTILCPQETRYDNVKTKPDELNREPKSSEITKSTAKVSHARNAPYCNIETMRYENTKVGEINQIQIIPNEPYNTEQTSSTAGSVVNSDSVLSQLQACSSGKSREAPLEHKDTEQETAGVKTLPAESGHAVDVSEALSNKHDDDAITHESTRHIDWNDPPASLHDHDHAHSYSDRDVETAADNKRIRHRRRLHRHDVGQQYSAVSYDNSSVTDDKHTRTDPLVPPMLRGEEQEEASRTEQETSRSSTEKQEGVLDNRVQRVAGEKEVNSIVKTDSESVTTTMDNDKDTSMGVEAPSMTQSADGKQARELQQRTSKGQQKTSREPQKTFKGPRKTFKGQQQIFKSSTEMQEAELTDHAHDQTVDRYTTDAKLTNTSADKQVTSRPDVIAALSVQPATAAVEIANRDGDGDARGNKQAPCDVQHMDSREAANVTRRKQSITRASAPPKPSSSETSNQPGADVSAHAHGRRAKPDVTTRDARRPPATTRRRDTNHVTNPEAGEAEGATATRAATAAKPRRSRNRPKRLTEEERPSQHQYKNSGAGKPAGEGGGEGGQTSKQLVKIGDPRSG</sequence>
<feature type="compositionally biased region" description="Basic and acidic residues" evidence="1">
    <location>
        <begin position="972"/>
        <end position="984"/>
    </location>
</feature>
<dbReference type="GeneID" id="106812361"/>
<feature type="compositionally biased region" description="Basic and acidic residues" evidence="1">
    <location>
        <begin position="1033"/>
        <end position="1054"/>
    </location>
</feature>
<feature type="compositionally biased region" description="Polar residues" evidence="1">
    <location>
        <begin position="1069"/>
        <end position="1081"/>
    </location>
</feature>
<feature type="compositionally biased region" description="Polar residues" evidence="1">
    <location>
        <begin position="610"/>
        <end position="619"/>
    </location>
</feature>
<proteinExistence type="predicted"/>
<accession>A0ABM1EHN1</accession>
<evidence type="ECO:0000313" key="2">
    <source>
        <dbReference type="Proteomes" id="UP000695022"/>
    </source>
</evidence>
<organism evidence="2 3">
    <name type="scientific">Priapulus caudatus</name>
    <name type="common">Priapulid worm</name>
    <dbReference type="NCBI Taxonomy" id="37621"/>
    <lineage>
        <taxon>Eukaryota</taxon>
        <taxon>Metazoa</taxon>
        <taxon>Ecdysozoa</taxon>
        <taxon>Scalidophora</taxon>
        <taxon>Priapulida</taxon>
        <taxon>Priapulimorpha</taxon>
        <taxon>Priapulimorphida</taxon>
        <taxon>Priapulidae</taxon>
        <taxon>Priapulus</taxon>
    </lineage>
</organism>
<feature type="compositionally biased region" description="Basic and acidic residues" evidence="1">
    <location>
        <begin position="566"/>
        <end position="606"/>
    </location>
</feature>
<feature type="region of interest" description="Disordered" evidence="1">
    <location>
        <begin position="778"/>
        <end position="869"/>
    </location>
</feature>
<feature type="compositionally biased region" description="Basic and acidic residues" evidence="1">
    <location>
        <begin position="1223"/>
        <end position="1237"/>
    </location>
</feature>
<feature type="compositionally biased region" description="Basic residues" evidence="1">
    <location>
        <begin position="1055"/>
        <end position="1064"/>
    </location>
</feature>
<feature type="region of interest" description="Disordered" evidence="1">
    <location>
        <begin position="538"/>
        <end position="629"/>
    </location>
</feature>
<name>A0ABM1EHN1_PRICU</name>
<feature type="region of interest" description="Disordered" evidence="1">
    <location>
        <begin position="888"/>
        <end position="907"/>
    </location>
</feature>
<gene>
    <name evidence="3" type="primary">LOC106812361</name>
</gene>